<dbReference type="EMBL" id="JACJII010000001">
    <property type="protein sequence ID" value="MBA9007842.1"/>
    <property type="molecule type" value="Genomic_DNA"/>
</dbReference>
<dbReference type="Proteomes" id="UP000539313">
    <property type="component" value="Unassembled WGS sequence"/>
</dbReference>
<feature type="compositionally biased region" description="Low complexity" evidence="1">
    <location>
        <begin position="320"/>
        <end position="330"/>
    </location>
</feature>
<evidence type="ECO:0000256" key="2">
    <source>
        <dbReference type="SAM" id="Phobius"/>
    </source>
</evidence>
<dbReference type="RefSeq" id="WP_182708280.1">
    <property type="nucleotide sequence ID" value="NZ_JACJII010000001.1"/>
</dbReference>
<evidence type="ECO:0000313" key="3">
    <source>
        <dbReference type="EMBL" id="MBA9007842.1"/>
    </source>
</evidence>
<reference evidence="3 4" key="1">
    <citation type="submission" date="2020-08" db="EMBL/GenBank/DDBJ databases">
        <title>Sequencing the genomes of 1000 actinobacteria strains.</title>
        <authorList>
            <person name="Klenk H.-P."/>
        </authorList>
    </citation>
    <scope>NUCLEOTIDE SEQUENCE [LARGE SCALE GENOMIC DNA]</scope>
    <source>
        <strain evidence="3 4">DSM 45823</strain>
    </source>
</reference>
<dbReference type="AlphaFoldDB" id="A0A7W3N5D9"/>
<gene>
    <name evidence="3" type="ORF">HNR21_006724</name>
</gene>
<comment type="caution">
    <text evidence="3">The sequence shown here is derived from an EMBL/GenBank/DDBJ whole genome shotgun (WGS) entry which is preliminary data.</text>
</comment>
<proteinExistence type="predicted"/>
<keyword evidence="4" id="KW-1185">Reference proteome</keyword>
<keyword evidence="2" id="KW-0472">Membrane</keyword>
<organism evidence="3 4">
    <name type="scientific">Thermomonospora cellulosilytica</name>
    <dbReference type="NCBI Taxonomy" id="1411118"/>
    <lineage>
        <taxon>Bacteria</taxon>
        <taxon>Bacillati</taxon>
        <taxon>Actinomycetota</taxon>
        <taxon>Actinomycetes</taxon>
        <taxon>Streptosporangiales</taxon>
        <taxon>Thermomonosporaceae</taxon>
        <taxon>Thermomonospora</taxon>
    </lineage>
</organism>
<keyword evidence="2" id="KW-1133">Transmembrane helix</keyword>
<feature type="region of interest" description="Disordered" evidence="1">
    <location>
        <begin position="1"/>
        <end position="274"/>
    </location>
</feature>
<feature type="transmembrane region" description="Helical" evidence="2">
    <location>
        <begin position="280"/>
        <end position="302"/>
    </location>
</feature>
<feature type="region of interest" description="Disordered" evidence="1">
    <location>
        <begin position="308"/>
        <end position="334"/>
    </location>
</feature>
<protein>
    <submittedName>
        <fullName evidence="3">Uncharacterized protein</fullName>
    </submittedName>
</protein>
<name>A0A7W3N5D9_9ACTN</name>
<evidence type="ECO:0000313" key="4">
    <source>
        <dbReference type="Proteomes" id="UP000539313"/>
    </source>
</evidence>
<sequence>MSDEGERGARWTEMTEDMATTGDRTGPSPSIEDGGSEDERPPRFPELPEVEVPEPAGRTEFSELPGLTDLPDAEDVEDDDDGVRDEAPVAEEEWRPAPVADEADEAERPQVSSWFERPAQPAAGSEDAGEEPRSEDAGGRPVATFQTPADEVDEVDEAGGFAAEPPRAPVEDAPAEPEDPRDVRVAPAAPGDGLRAEERPAEERPAGWEGSLFDGTGDQDEGVGNYAPVEMPGANAPVKPGKPSSGNWQLPDWIHDEEQQARQGRRPEPAGFEEEGRSRVGLYAGIGLLLVALVAAGGVFFLKRGGSDPEPAPVDSGQSGPPAGAPAGAPVDQQVQVPPDRAMPRFPGKPSRKVGMVTDRISGLSWPRFGAPWQLPTKQNRLGTKGWSGQQVVVTERRGNRIWYGQLLTGGLQPALAPQYTGPGSLKKVTALALDDLIKRYYGFPHTARPVASQALTVGGRQGWLIGTQLGYKRPGVRATGELVAVAVIDTGRRTPALVFASMPDTHRRLYPDVTAFFTGLRPAQQMTE</sequence>
<evidence type="ECO:0000256" key="1">
    <source>
        <dbReference type="SAM" id="MobiDB-lite"/>
    </source>
</evidence>
<keyword evidence="2" id="KW-0812">Transmembrane</keyword>
<feature type="compositionally biased region" description="Basic and acidic residues" evidence="1">
    <location>
        <begin position="84"/>
        <end position="95"/>
    </location>
</feature>
<feature type="compositionally biased region" description="Acidic residues" evidence="1">
    <location>
        <begin position="71"/>
        <end position="83"/>
    </location>
</feature>
<feature type="compositionally biased region" description="Basic and acidic residues" evidence="1">
    <location>
        <begin position="253"/>
        <end position="274"/>
    </location>
</feature>
<feature type="compositionally biased region" description="Basic and acidic residues" evidence="1">
    <location>
        <begin position="1"/>
        <end position="10"/>
    </location>
</feature>
<feature type="compositionally biased region" description="Basic and acidic residues" evidence="1">
    <location>
        <begin position="194"/>
        <end position="206"/>
    </location>
</feature>
<accession>A0A7W3N5D9</accession>